<dbReference type="AlphaFoldDB" id="A0AA87Z203"/>
<gene>
    <name evidence="1" type="ORF">TIFTF001_049447</name>
    <name evidence="2" type="ORF">TIFTF001_049448</name>
</gene>
<accession>A0AA87Z203</accession>
<keyword evidence="3" id="KW-1185">Reference proteome</keyword>
<evidence type="ECO:0000313" key="1">
    <source>
        <dbReference type="EMBL" id="GMN28319.1"/>
    </source>
</evidence>
<dbReference type="EMBL" id="BTGU01007121">
    <property type="protein sequence ID" value="GMN28319.1"/>
    <property type="molecule type" value="Genomic_DNA"/>
</dbReference>
<dbReference type="Proteomes" id="UP001187192">
    <property type="component" value="Unassembled WGS sequence"/>
</dbReference>
<comment type="caution">
    <text evidence="1">The sequence shown here is derived from an EMBL/GenBank/DDBJ whole genome shotgun (WGS) entry which is preliminary data.</text>
</comment>
<proteinExistence type="predicted"/>
<reference evidence="1" key="1">
    <citation type="submission" date="2023-07" db="EMBL/GenBank/DDBJ databases">
        <title>draft genome sequence of fig (Ficus carica).</title>
        <authorList>
            <person name="Takahashi T."/>
            <person name="Nishimura K."/>
        </authorList>
    </citation>
    <scope>NUCLEOTIDE SEQUENCE</scope>
</reference>
<organism evidence="1 3">
    <name type="scientific">Ficus carica</name>
    <name type="common">Common fig</name>
    <dbReference type="NCBI Taxonomy" id="3494"/>
    <lineage>
        <taxon>Eukaryota</taxon>
        <taxon>Viridiplantae</taxon>
        <taxon>Streptophyta</taxon>
        <taxon>Embryophyta</taxon>
        <taxon>Tracheophyta</taxon>
        <taxon>Spermatophyta</taxon>
        <taxon>Magnoliopsida</taxon>
        <taxon>eudicotyledons</taxon>
        <taxon>Gunneridae</taxon>
        <taxon>Pentapetalae</taxon>
        <taxon>rosids</taxon>
        <taxon>fabids</taxon>
        <taxon>Rosales</taxon>
        <taxon>Moraceae</taxon>
        <taxon>Ficeae</taxon>
        <taxon>Ficus</taxon>
    </lineage>
</organism>
<dbReference type="EMBL" id="BTGU01007122">
    <property type="protein sequence ID" value="GMN28332.1"/>
    <property type="molecule type" value="Genomic_DNA"/>
</dbReference>
<evidence type="ECO:0000313" key="3">
    <source>
        <dbReference type="Proteomes" id="UP001187192"/>
    </source>
</evidence>
<protein>
    <submittedName>
        <fullName evidence="1">Uncharacterized protein</fullName>
    </submittedName>
</protein>
<name>A0AA87Z203_FICCA</name>
<sequence length="130" mass="14831">MPSTCVEGLRARKIRSRNVIHSTRRGCENADNAQTHDGENANNQPPPLGLILGQNSMTPNFAIDEARLSTVIPVSINLPSATAMWPSKMGRQRQLRMWRVRVGGAEDRKEVGHRSWRRPVRKEESFFFFF</sequence>
<dbReference type="Gramene" id="FCD_00016824-RA">
    <property type="protein sequence ID" value="FCD_00016824-RA:cds"/>
    <property type="gene ID" value="FCD_00016824"/>
</dbReference>
<evidence type="ECO:0000313" key="2">
    <source>
        <dbReference type="EMBL" id="GMN28332.1"/>
    </source>
</evidence>